<gene>
    <name evidence="1" type="ORF">DWV76_00750</name>
</gene>
<name>A0AA92U090_9BACT</name>
<accession>A0AA92U090</accession>
<reference evidence="1 2" key="1">
    <citation type="submission" date="2018-08" db="EMBL/GenBank/DDBJ databases">
        <title>A genome reference for cultivated species of the human gut microbiota.</title>
        <authorList>
            <person name="Zou Y."/>
            <person name="Xue W."/>
            <person name="Luo G."/>
        </authorList>
    </citation>
    <scope>NUCLEOTIDE SEQUENCE [LARGE SCALE GENOMIC DNA]</scope>
    <source>
        <strain evidence="1 2">AF12-50</strain>
    </source>
</reference>
<comment type="caution">
    <text evidence="1">The sequence shown here is derived from an EMBL/GenBank/DDBJ whole genome shotgun (WGS) entry which is preliminary data.</text>
</comment>
<dbReference type="EMBL" id="QSAG01000001">
    <property type="protein sequence ID" value="RGW45080.1"/>
    <property type="molecule type" value="Genomic_DNA"/>
</dbReference>
<dbReference type="Proteomes" id="UP000283785">
    <property type="component" value="Unassembled WGS sequence"/>
</dbReference>
<protein>
    <submittedName>
        <fullName evidence="1">Uncharacterized protein</fullName>
    </submittedName>
</protein>
<organism evidence="1 2">
    <name type="scientific">Segatella copri</name>
    <dbReference type="NCBI Taxonomy" id="165179"/>
    <lineage>
        <taxon>Bacteria</taxon>
        <taxon>Pseudomonadati</taxon>
        <taxon>Bacteroidota</taxon>
        <taxon>Bacteroidia</taxon>
        <taxon>Bacteroidales</taxon>
        <taxon>Prevotellaceae</taxon>
        <taxon>Segatella</taxon>
    </lineage>
</organism>
<evidence type="ECO:0000313" key="1">
    <source>
        <dbReference type="EMBL" id="RGW45080.1"/>
    </source>
</evidence>
<dbReference type="AlphaFoldDB" id="A0AA92U090"/>
<proteinExistence type="predicted"/>
<sequence>MYRPITMYQIVCDRCGEVFGGTDTCSALFHDKSTDIEDFSNWKMIDGKHYCPVCDGVRSLIECIHLKKKIVMATYRIVDMYRKSKAVKGIHYDSEDNPILAYRVDKRHSLLFGLIHYWDYGAYNLCPDYLFSSINKAKEAILKVDKSKKITILYE</sequence>
<evidence type="ECO:0000313" key="2">
    <source>
        <dbReference type="Proteomes" id="UP000283785"/>
    </source>
</evidence>